<reference evidence="3 4" key="1">
    <citation type="submission" date="2018-09" db="EMBL/GenBank/DDBJ databases">
        <title>Genomic Encyclopedia of Type Strains, Phase III (KMG-III): the genomes of soil and plant-associated and newly described type strains.</title>
        <authorList>
            <person name="Whitman W."/>
        </authorList>
    </citation>
    <scope>NUCLEOTIDE SEQUENCE [LARGE SCALE GENOMIC DNA]</scope>
    <source>
        <strain evidence="3 4">CECT 7938</strain>
    </source>
</reference>
<accession>A0A420BIR7</accession>
<sequence>MNTTALIVIDIQNEYFENGGMELVNPIAASVNAGKIIGHFREIKAPIIHIQHISPDPTKMPFFIAGTVAAEIHPNVRPLLGEKVIQKHFPNSFRETELFDYLKANQITELVVVGMMTHMCIDATTRAAVDFGFPCTVIGDACATRDLEINGVTVKADDVHHAFLAALEFFYAQIQTTETYLAKN</sequence>
<dbReference type="InterPro" id="IPR000868">
    <property type="entry name" value="Isochorismatase-like_dom"/>
</dbReference>
<proteinExistence type="predicted"/>
<gene>
    <name evidence="3" type="ORF">DFQ12_1380</name>
</gene>
<organism evidence="3 4">
    <name type="scientific">Sphingobacterium detergens</name>
    <dbReference type="NCBI Taxonomy" id="1145106"/>
    <lineage>
        <taxon>Bacteria</taxon>
        <taxon>Pseudomonadati</taxon>
        <taxon>Bacteroidota</taxon>
        <taxon>Sphingobacteriia</taxon>
        <taxon>Sphingobacteriales</taxon>
        <taxon>Sphingobacteriaceae</taxon>
        <taxon>Sphingobacterium</taxon>
    </lineage>
</organism>
<evidence type="ECO:0000256" key="1">
    <source>
        <dbReference type="ARBA" id="ARBA00022801"/>
    </source>
</evidence>
<dbReference type="InterPro" id="IPR036380">
    <property type="entry name" value="Isochorismatase-like_sf"/>
</dbReference>
<keyword evidence="4" id="KW-1185">Reference proteome</keyword>
<dbReference type="RefSeq" id="WP_120258178.1">
    <property type="nucleotide sequence ID" value="NZ_RAPY01000001.1"/>
</dbReference>
<dbReference type="AlphaFoldDB" id="A0A420BIR7"/>
<dbReference type="PANTHER" id="PTHR43540">
    <property type="entry name" value="PEROXYUREIDOACRYLATE/UREIDOACRYLATE AMIDOHYDROLASE-RELATED"/>
    <property type="match status" value="1"/>
</dbReference>
<protein>
    <submittedName>
        <fullName evidence="3">Nicotinamidase-related amidase</fullName>
    </submittedName>
</protein>
<dbReference type="EMBL" id="RAPY01000001">
    <property type="protein sequence ID" value="RKE56515.1"/>
    <property type="molecule type" value="Genomic_DNA"/>
</dbReference>
<dbReference type="Pfam" id="PF00857">
    <property type="entry name" value="Isochorismatase"/>
    <property type="match status" value="1"/>
</dbReference>
<dbReference type="OrthoDB" id="9791276at2"/>
<name>A0A420BIR7_SPHD1</name>
<evidence type="ECO:0000259" key="2">
    <source>
        <dbReference type="Pfam" id="PF00857"/>
    </source>
</evidence>
<dbReference type="CDD" id="cd01014">
    <property type="entry name" value="nicotinamidase_related"/>
    <property type="match status" value="1"/>
</dbReference>
<feature type="domain" description="Isochorismatase-like" evidence="2">
    <location>
        <begin position="4"/>
        <end position="168"/>
    </location>
</feature>
<dbReference type="GO" id="GO:0016787">
    <property type="term" value="F:hydrolase activity"/>
    <property type="evidence" value="ECO:0007669"/>
    <property type="project" value="UniProtKB-KW"/>
</dbReference>
<evidence type="ECO:0000313" key="4">
    <source>
        <dbReference type="Proteomes" id="UP000286246"/>
    </source>
</evidence>
<dbReference type="SUPFAM" id="SSF52499">
    <property type="entry name" value="Isochorismatase-like hydrolases"/>
    <property type="match status" value="1"/>
</dbReference>
<dbReference type="Gene3D" id="3.40.50.850">
    <property type="entry name" value="Isochorismatase-like"/>
    <property type="match status" value="1"/>
</dbReference>
<dbReference type="Proteomes" id="UP000286246">
    <property type="component" value="Unassembled WGS sequence"/>
</dbReference>
<dbReference type="PANTHER" id="PTHR43540:SF1">
    <property type="entry name" value="ISOCHORISMATASE HYDROLASE"/>
    <property type="match status" value="1"/>
</dbReference>
<keyword evidence="1" id="KW-0378">Hydrolase</keyword>
<dbReference type="InterPro" id="IPR050272">
    <property type="entry name" value="Isochorismatase-like_hydrls"/>
</dbReference>
<evidence type="ECO:0000313" key="3">
    <source>
        <dbReference type="EMBL" id="RKE56515.1"/>
    </source>
</evidence>
<comment type="caution">
    <text evidence="3">The sequence shown here is derived from an EMBL/GenBank/DDBJ whole genome shotgun (WGS) entry which is preliminary data.</text>
</comment>